<evidence type="ECO:0000313" key="2">
    <source>
        <dbReference type="Proteomes" id="UP000000305"/>
    </source>
</evidence>
<keyword evidence="2" id="KW-1185">Reference proteome</keyword>
<accession>E9GPV6</accession>
<sequence>MCNSLTRVTINATEGFKDSDLLGFIVIKELRGLHILMTDLNAHNEMTFDDGVRPLLNIIGNSLEAFGTDCFDSICIPTIAELCPNLTAPFFQRHRRHAY</sequence>
<dbReference type="HOGENOM" id="CLU_2322722_0_0_1"/>
<dbReference type="Proteomes" id="UP000000305">
    <property type="component" value="Unassembled WGS sequence"/>
</dbReference>
<dbReference type="EMBL" id="GL732557">
    <property type="protein sequence ID" value="EFX78520.1"/>
    <property type="molecule type" value="Genomic_DNA"/>
</dbReference>
<dbReference type="InParanoid" id="E9GPV6"/>
<dbReference type="AlphaFoldDB" id="E9GPV6"/>
<proteinExistence type="predicted"/>
<dbReference type="KEGG" id="dpx:DAPPUDRAFT_305183"/>
<reference evidence="1 2" key="1">
    <citation type="journal article" date="2011" name="Science">
        <title>The ecoresponsive genome of Daphnia pulex.</title>
        <authorList>
            <person name="Colbourne J.K."/>
            <person name="Pfrender M.E."/>
            <person name="Gilbert D."/>
            <person name="Thomas W.K."/>
            <person name="Tucker A."/>
            <person name="Oakley T.H."/>
            <person name="Tokishita S."/>
            <person name="Aerts A."/>
            <person name="Arnold G.J."/>
            <person name="Basu M.K."/>
            <person name="Bauer D.J."/>
            <person name="Caceres C.E."/>
            <person name="Carmel L."/>
            <person name="Casola C."/>
            <person name="Choi J.H."/>
            <person name="Detter J.C."/>
            <person name="Dong Q."/>
            <person name="Dusheyko S."/>
            <person name="Eads B.D."/>
            <person name="Frohlich T."/>
            <person name="Geiler-Samerotte K.A."/>
            <person name="Gerlach D."/>
            <person name="Hatcher P."/>
            <person name="Jogdeo S."/>
            <person name="Krijgsveld J."/>
            <person name="Kriventseva E.V."/>
            <person name="Kultz D."/>
            <person name="Laforsch C."/>
            <person name="Lindquist E."/>
            <person name="Lopez J."/>
            <person name="Manak J.R."/>
            <person name="Muller J."/>
            <person name="Pangilinan J."/>
            <person name="Patwardhan R.P."/>
            <person name="Pitluck S."/>
            <person name="Pritham E.J."/>
            <person name="Rechtsteiner A."/>
            <person name="Rho M."/>
            <person name="Rogozin I.B."/>
            <person name="Sakarya O."/>
            <person name="Salamov A."/>
            <person name="Schaack S."/>
            <person name="Shapiro H."/>
            <person name="Shiga Y."/>
            <person name="Skalitzky C."/>
            <person name="Smith Z."/>
            <person name="Souvorov A."/>
            <person name="Sung W."/>
            <person name="Tang Z."/>
            <person name="Tsuchiya D."/>
            <person name="Tu H."/>
            <person name="Vos H."/>
            <person name="Wang M."/>
            <person name="Wolf Y.I."/>
            <person name="Yamagata H."/>
            <person name="Yamada T."/>
            <person name="Ye Y."/>
            <person name="Shaw J.R."/>
            <person name="Andrews J."/>
            <person name="Crease T.J."/>
            <person name="Tang H."/>
            <person name="Lucas S.M."/>
            <person name="Robertson H.M."/>
            <person name="Bork P."/>
            <person name="Koonin E.V."/>
            <person name="Zdobnov E.M."/>
            <person name="Grigoriev I.V."/>
            <person name="Lynch M."/>
            <person name="Boore J.L."/>
        </authorList>
    </citation>
    <scope>NUCLEOTIDE SEQUENCE [LARGE SCALE GENOMIC DNA]</scope>
</reference>
<organism evidence="1 2">
    <name type="scientific">Daphnia pulex</name>
    <name type="common">Water flea</name>
    <dbReference type="NCBI Taxonomy" id="6669"/>
    <lineage>
        <taxon>Eukaryota</taxon>
        <taxon>Metazoa</taxon>
        <taxon>Ecdysozoa</taxon>
        <taxon>Arthropoda</taxon>
        <taxon>Crustacea</taxon>
        <taxon>Branchiopoda</taxon>
        <taxon>Diplostraca</taxon>
        <taxon>Cladocera</taxon>
        <taxon>Anomopoda</taxon>
        <taxon>Daphniidae</taxon>
        <taxon>Daphnia</taxon>
    </lineage>
</organism>
<protein>
    <submittedName>
        <fullName evidence="1">Uncharacterized protein</fullName>
    </submittedName>
</protein>
<name>E9GPV6_DAPPU</name>
<gene>
    <name evidence="1" type="ORF">DAPPUDRAFT_305183</name>
</gene>
<evidence type="ECO:0000313" key="1">
    <source>
        <dbReference type="EMBL" id="EFX78520.1"/>
    </source>
</evidence>
<dbReference type="OrthoDB" id="16120at2759"/>